<reference evidence="2 3" key="1">
    <citation type="submission" date="2023-10" db="EMBL/GenBank/DDBJ databases">
        <title>Niallia locisalis sp.nov. isolated from a salt pond sample.</title>
        <authorList>
            <person name="Li X.-J."/>
            <person name="Dong L."/>
        </authorList>
    </citation>
    <scope>NUCLEOTIDE SEQUENCE [LARGE SCALE GENOMIC DNA]</scope>
    <source>
        <strain evidence="2 3">DSM 29761</strain>
    </source>
</reference>
<evidence type="ECO:0000313" key="3">
    <source>
        <dbReference type="Proteomes" id="UP001357223"/>
    </source>
</evidence>
<keyword evidence="1" id="KW-0812">Transmembrane</keyword>
<evidence type="ECO:0000313" key="2">
    <source>
        <dbReference type="EMBL" id="WVX82208.1"/>
    </source>
</evidence>
<keyword evidence="1" id="KW-0472">Membrane</keyword>
<proteinExistence type="predicted"/>
<name>A0ABZ2CGS4_9BACI</name>
<dbReference type="RefSeq" id="WP_338451112.1">
    <property type="nucleotide sequence ID" value="NZ_CP137640.1"/>
</dbReference>
<dbReference type="EMBL" id="CP137640">
    <property type="protein sequence ID" value="WVX82208.1"/>
    <property type="molecule type" value="Genomic_DNA"/>
</dbReference>
<feature type="transmembrane region" description="Helical" evidence="1">
    <location>
        <begin position="37"/>
        <end position="55"/>
    </location>
</feature>
<accession>A0ABZ2CGS4</accession>
<evidence type="ECO:0000256" key="1">
    <source>
        <dbReference type="SAM" id="Phobius"/>
    </source>
</evidence>
<organism evidence="2 3">
    <name type="scientific">Niallia oryzisoli</name>
    <dbReference type="NCBI Taxonomy" id="1737571"/>
    <lineage>
        <taxon>Bacteria</taxon>
        <taxon>Bacillati</taxon>
        <taxon>Bacillota</taxon>
        <taxon>Bacilli</taxon>
        <taxon>Bacillales</taxon>
        <taxon>Bacillaceae</taxon>
        <taxon>Niallia</taxon>
    </lineage>
</organism>
<keyword evidence="3" id="KW-1185">Reference proteome</keyword>
<keyword evidence="1" id="KW-1133">Transmembrane helix</keyword>
<gene>
    <name evidence="2" type="ORF">R4Z09_04185</name>
</gene>
<protein>
    <submittedName>
        <fullName evidence="2">Uncharacterized protein</fullName>
    </submittedName>
</protein>
<sequence>MLGILAGLLVAWLLSLIGVHSLIITGLSELFNLNLTIAGYYVLFGLLGFILELISPKRRMRYKRKPRRK</sequence>
<dbReference type="Proteomes" id="UP001357223">
    <property type="component" value="Chromosome"/>
</dbReference>